<dbReference type="EMBL" id="GEBQ01020099">
    <property type="protein sequence ID" value="JAT19878.1"/>
    <property type="molecule type" value="Transcribed_RNA"/>
</dbReference>
<evidence type="ECO:0000256" key="9">
    <source>
        <dbReference type="ARBA" id="ARBA00030617"/>
    </source>
</evidence>
<dbReference type="InterPro" id="IPR015847">
    <property type="entry name" value="ExoRNase_PH_dom2"/>
</dbReference>
<dbReference type="GO" id="GO:0016075">
    <property type="term" value="P:rRNA catabolic process"/>
    <property type="evidence" value="ECO:0007669"/>
    <property type="project" value="TreeGrafter"/>
</dbReference>
<comment type="similarity">
    <text evidence="3">Belongs to the RNase PH family.</text>
</comment>
<evidence type="ECO:0000256" key="2">
    <source>
        <dbReference type="ARBA" id="ARBA00004604"/>
    </source>
</evidence>
<dbReference type="GO" id="GO:0035925">
    <property type="term" value="F:mRNA 3'-UTR AU-rich region binding"/>
    <property type="evidence" value="ECO:0007669"/>
    <property type="project" value="TreeGrafter"/>
</dbReference>
<dbReference type="InterPro" id="IPR036345">
    <property type="entry name" value="ExoRNase_PH_dom2_sf"/>
</dbReference>
<evidence type="ECO:0000259" key="11">
    <source>
        <dbReference type="Pfam" id="PF03725"/>
    </source>
</evidence>
<dbReference type="InterPro" id="IPR050590">
    <property type="entry name" value="Exosome_comp_Rrp42_subfam"/>
</dbReference>
<evidence type="ECO:0000256" key="8">
    <source>
        <dbReference type="ARBA" id="ARBA00023242"/>
    </source>
</evidence>
<keyword evidence="8" id="KW-0539">Nucleus</keyword>
<dbReference type="InterPro" id="IPR033196">
    <property type="entry name" value="Rrp43"/>
</dbReference>
<feature type="domain" description="Exoribonuclease phosphorolytic" evidence="10">
    <location>
        <begin position="63"/>
        <end position="198"/>
    </location>
</feature>
<feature type="non-terminal residue" evidence="12">
    <location>
        <position position="1"/>
    </location>
</feature>
<protein>
    <recommendedName>
        <fullName evidence="9">Ribosomal RNA-processing protein 43</fullName>
    </recommendedName>
</protein>
<comment type="subcellular location">
    <subcellularLocation>
        <location evidence="1">Cytoplasm</location>
    </subcellularLocation>
    <subcellularLocation>
        <location evidence="2">Nucleus</location>
        <location evidence="2">Nucleolus</location>
    </subcellularLocation>
</comment>
<dbReference type="SUPFAM" id="SSF54211">
    <property type="entry name" value="Ribosomal protein S5 domain 2-like"/>
    <property type="match status" value="1"/>
</dbReference>
<evidence type="ECO:0000259" key="10">
    <source>
        <dbReference type="Pfam" id="PF01138"/>
    </source>
</evidence>
<dbReference type="Pfam" id="PF03725">
    <property type="entry name" value="RNase_PH_C"/>
    <property type="match status" value="1"/>
</dbReference>
<name>A0A1B6L851_9HEMI</name>
<dbReference type="GO" id="GO:0005730">
    <property type="term" value="C:nucleolus"/>
    <property type="evidence" value="ECO:0007669"/>
    <property type="project" value="UniProtKB-SubCell"/>
</dbReference>
<dbReference type="InterPro" id="IPR001247">
    <property type="entry name" value="ExoRNase_PH_dom1"/>
</dbReference>
<evidence type="ECO:0000256" key="4">
    <source>
        <dbReference type="ARBA" id="ARBA00022490"/>
    </source>
</evidence>
<dbReference type="GO" id="GO:0071038">
    <property type="term" value="P:TRAMP-dependent tRNA surveillance pathway"/>
    <property type="evidence" value="ECO:0007669"/>
    <property type="project" value="TreeGrafter"/>
</dbReference>
<dbReference type="GO" id="GO:0071035">
    <property type="term" value="P:nuclear polyadenylation-dependent rRNA catabolic process"/>
    <property type="evidence" value="ECO:0007669"/>
    <property type="project" value="TreeGrafter"/>
</dbReference>
<evidence type="ECO:0000256" key="7">
    <source>
        <dbReference type="ARBA" id="ARBA00022884"/>
    </source>
</evidence>
<dbReference type="PANTHER" id="PTHR11097">
    <property type="entry name" value="EXOSOME COMPLEX EXONUCLEASE RIBOSOMAL RNA PROCESSING PROTEIN"/>
    <property type="match status" value="1"/>
</dbReference>
<accession>A0A1B6L851</accession>
<dbReference type="GO" id="GO:0034475">
    <property type="term" value="P:U4 snRNA 3'-end processing"/>
    <property type="evidence" value="ECO:0007669"/>
    <property type="project" value="TreeGrafter"/>
</dbReference>
<evidence type="ECO:0000256" key="1">
    <source>
        <dbReference type="ARBA" id="ARBA00004496"/>
    </source>
</evidence>
<dbReference type="GO" id="GO:0000177">
    <property type="term" value="C:cytoplasmic exosome (RNase complex)"/>
    <property type="evidence" value="ECO:0007669"/>
    <property type="project" value="TreeGrafter"/>
</dbReference>
<sequence>IYISDIQYIVICLPLPSVQSSRPSLLVLVNNQMAAIYKNIHPVKYYRDYLSQDVRPDGRGLLQFRPVSVNVGTLSTAEGSAIVKIGNTMVVCGIKAELCTPKAEEPDRGFVVANVDLPALCSSRLRPGPPSDEAQVYSGFMHRLLSSSQLLDTRQLCICLDRLAWVLYCDFFCLSHEGVVIDACVLALVSALKTVMLPEVEYNADTHAISVNEDVRKPLELSSFPIATTFAVFDDNILLADPNEEEERFGTGVLTVIIQDGKMSSVHKPGGSPMTKEQLETCFAKAKEHSKHLQQLVNTAFNSSPER</sequence>
<organism evidence="12">
    <name type="scientific">Graphocephala atropunctata</name>
    <dbReference type="NCBI Taxonomy" id="36148"/>
    <lineage>
        <taxon>Eukaryota</taxon>
        <taxon>Metazoa</taxon>
        <taxon>Ecdysozoa</taxon>
        <taxon>Arthropoda</taxon>
        <taxon>Hexapoda</taxon>
        <taxon>Insecta</taxon>
        <taxon>Pterygota</taxon>
        <taxon>Neoptera</taxon>
        <taxon>Paraneoptera</taxon>
        <taxon>Hemiptera</taxon>
        <taxon>Auchenorrhyncha</taxon>
        <taxon>Membracoidea</taxon>
        <taxon>Cicadellidae</taxon>
        <taxon>Cicadellinae</taxon>
        <taxon>Cicadellini</taxon>
        <taxon>Graphocephala</taxon>
    </lineage>
</organism>
<dbReference type="GO" id="GO:0071028">
    <property type="term" value="P:nuclear mRNA surveillance"/>
    <property type="evidence" value="ECO:0007669"/>
    <property type="project" value="TreeGrafter"/>
</dbReference>
<gene>
    <name evidence="12" type="ORF">g.1020</name>
</gene>
<dbReference type="FunFam" id="3.30.230.70:FF:000017">
    <property type="entry name" value="Exosome complex component Rrp42"/>
    <property type="match status" value="1"/>
</dbReference>
<proteinExistence type="inferred from homology"/>
<evidence type="ECO:0000256" key="6">
    <source>
        <dbReference type="ARBA" id="ARBA00022835"/>
    </source>
</evidence>
<keyword evidence="6" id="KW-0271">Exosome</keyword>
<dbReference type="InterPro" id="IPR027408">
    <property type="entry name" value="PNPase/RNase_PH_dom_sf"/>
</dbReference>
<dbReference type="GO" id="GO:0034473">
    <property type="term" value="P:U1 snRNA 3'-end processing"/>
    <property type="evidence" value="ECO:0007669"/>
    <property type="project" value="TreeGrafter"/>
</dbReference>
<keyword evidence="5" id="KW-0698">rRNA processing</keyword>
<evidence type="ECO:0000313" key="12">
    <source>
        <dbReference type="EMBL" id="JAT19878.1"/>
    </source>
</evidence>
<dbReference type="CDD" id="cd11369">
    <property type="entry name" value="RNase_PH_RRP43"/>
    <property type="match status" value="1"/>
</dbReference>
<dbReference type="PANTHER" id="PTHR11097:SF9">
    <property type="entry name" value="EXOSOME COMPLEX COMPONENT RRP43"/>
    <property type="match status" value="1"/>
</dbReference>
<dbReference type="SUPFAM" id="SSF55666">
    <property type="entry name" value="Ribonuclease PH domain 2-like"/>
    <property type="match status" value="1"/>
</dbReference>
<evidence type="ECO:0000256" key="5">
    <source>
        <dbReference type="ARBA" id="ARBA00022552"/>
    </source>
</evidence>
<keyword evidence="7" id="KW-0694">RNA-binding</keyword>
<dbReference type="Gene3D" id="3.30.230.70">
    <property type="entry name" value="GHMP Kinase, N-terminal domain"/>
    <property type="match status" value="1"/>
</dbReference>
<dbReference type="InterPro" id="IPR020568">
    <property type="entry name" value="Ribosomal_Su5_D2-typ_SF"/>
</dbReference>
<dbReference type="Pfam" id="PF01138">
    <property type="entry name" value="RNase_PH"/>
    <property type="match status" value="1"/>
</dbReference>
<dbReference type="GO" id="GO:0034476">
    <property type="term" value="P:U5 snRNA 3'-end processing"/>
    <property type="evidence" value="ECO:0007669"/>
    <property type="project" value="TreeGrafter"/>
</dbReference>
<evidence type="ECO:0000256" key="3">
    <source>
        <dbReference type="ARBA" id="ARBA00006678"/>
    </source>
</evidence>
<feature type="domain" description="Exoribonuclease phosphorolytic" evidence="11">
    <location>
        <begin position="224"/>
        <end position="288"/>
    </location>
</feature>
<reference evidence="12" key="1">
    <citation type="submission" date="2015-11" db="EMBL/GenBank/DDBJ databases">
        <title>De novo transcriptome assembly of four potential Pierce s Disease insect vectors from Arizona vineyards.</title>
        <authorList>
            <person name="Tassone E.E."/>
        </authorList>
    </citation>
    <scope>NUCLEOTIDE SEQUENCE</scope>
</reference>
<dbReference type="GO" id="GO:0000176">
    <property type="term" value="C:nuclear exosome (RNase complex)"/>
    <property type="evidence" value="ECO:0007669"/>
    <property type="project" value="TreeGrafter"/>
</dbReference>
<dbReference type="GO" id="GO:0000467">
    <property type="term" value="P:exonucleolytic trimming to generate mature 3'-end of 5.8S rRNA from tricistronic rRNA transcript (SSU-rRNA, 5.8S rRNA, LSU-rRNA)"/>
    <property type="evidence" value="ECO:0007669"/>
    <property type="project" value="TreeGrafter"/>
</dbReference>
<keyword evidence="4" id="KW-0963">Cytoplasm</keyword>
<dbReference type="AlphaFoldDB" id="A0A1B6L851"/>